<evidence type="ECO:0000256" key="1">
    <source>
        <dbReference type="ARBA" id="ARBA00022723"/>
    </source>
</evidence>
<name>A0ABQ8USE3_9EUKA</name>
<feature type="zinc finger region" description="TRAF-type" evidence="4">
    <location>
        <begin position="165"/>
        <end position="219"/>
    </location>
</feature>
<dbReference type="SUPFAM" id="SSF49599">
    <property type="entry name" value="TRAF domain-like"/>
    <property type="match status" value="2"/>
</dbReference>
<keyword evidence="2 4" id="KW-0863">Zinc-finger</keyword>
<dbReference type="Gene3D" id="3.30.40.10">
    <property type="entry name" value="Zinc/RING finger domain, C3HC4 (zinc finger)"/>
    <property type="match status" value="4"/>
</dbReference>
<dbReference type="InterPro" id="IPR001293">
    <property type="entry name" value="Znf_TRAF"/>
</dbReference>
<dbReference type="PROSITE" id="PS50145">
    <property type="entry name" value="ZF_TRAF"/>
    <property type="match status" value="2"/>
</dbReference>
<evidence type="ECO:0000256" key="4">
    <source>
        <dbReference type="PROSITE-ProRule" id="PRU00207"/>
    </source>
</evidence>
<dbReference type="PANTHER" id="PTHR10131">
    <property type="entry name" value="TNF RECEPTOR ASSOCIATED FACTOR"/>
    <property type="match status" value="1"/>
</dbReference>
<protein>
    <submittedName>
        <fullName evidence="8">TNF receptor-associated factor 3</fullName>
    </submittedName>
</protein>
<evidence type="ECO:0000256" key="2">
    <source>
        <dbReference type="ARBA" id="ARBA00022771"/>
    </source>
</evidence>
<evidence type="ECO:0000313" key="8">
    <source>
        <dbReference type="EMBL" id="KAJ4461268.1"/>
    </source>
</evidence>
<gene>
    <name evidence="8" type="ORF">PAPYR_2302</name>
</gene>
<feature type="domain" description="TRAF-type" evidence="6">
    <location>
        <begin position="111"/>
        <end position="164"/>
    </location>
</feature>
<dbReference type="Gene3D" id="2.60.120.920">
    <property type="match status" value="1"/>
</dbReference>
<dbReference type="Pfam" id="PF13639">
    <property type="entry name" value="zf-RING_2"/>
    <property type="match status" value="1"/>
</dbReference>
<dbReference type="InterPro" id="IPR013083">
    <property type="entry name" value="Znf_RING/FYVE/PHD"/>
</dbReference>
<dbReference type="CDD" id="cd11709">
    <property type="entry name" value="SPRY"/>
    <property type="match status" value="1"/>
</dbReference>
<feature type="domain" description="TRAF-type" evidence="6">
    <location>
        <begin position="165"/>
        <end position="219"/>
    </location>
</feature>
<dbReference type="EMBL" id="JAPMOS010000008">
    <property type="protein sequence ID" value="KAJ4461268.1"/>
    <property type="molecule type" value="Genomic_DNA"/>
</dbReference>
<evidence type="ECO:0000259" key="6">
    <source>
        <dbReference type="PROSITE" id="PS50145"/>
    </source>
</evidence>
<accession>A0ABQ8USE3</accession>
<dbReference type="Pfam" id="PF02176">
    <property type="entry name" value="zf-TRAF"/>
    <property type="match status" value="2"/>
</dbReference>
<keyword evidence="3 4" id="KW-0862">Zinc</keyword>
<dbReference type="SMART" id="SM00504">
    <property type="entry name" value="Ubox"/>
    <property type="match status" value="1"/>
</dbReference>
<evidence type="ECO:0000256" key="3">
    <source>
        <dbReference type="ARBA" id="ARBA00022833"/>
    </source>
</evidence>
<dbReference type="InterPro" id="IPR013010">
    <property type="entry name" value="Znf_SIAH"/>
</dbReference>
<dbReference type="InterPro" id="IPR003613">
    <property type="entry name" value="Ubox_domain"/>
</dbReference>
<organism evidence="8 9">
    <name type="scientific">Paratrimastix pyriformis</name>
    <dbReference type="NCBI Taxonomy" id="342808"/>
    <lineage>
        <taxon>Eukaryota</taxon>
        <taxon>Metamonada</taxon>
        <taxon>Preaxostyla</taxon>
        <taxon>Paratrimastigidae</taxon>
        <taxon>Paratrimastix</taxon>
    </lineage>
</organism>
<dbReference type="PROSITE" id="PS51081">
    <property type="entry name" value="ZF_SIAH"/>
    <property type="match status" value="1"/>
</dbReference>
<keyword evidence="8" id="KW-0675">Receptor</keyword>
<feature type="domain" description="RING-type" evidence="5">
    <location>
        <begin position="26"/>
        <end position="66"/>
    </location>
</feature>
<feature type="zinc finger region" description="TRAF-type" evidence="4">
    <location>
        <begin position="111"/>
        <end position="164"/>
    </location>
</feature>
<sequence>MGDESLGGYPQELFVKREELLPELICPICTSVFRKPVSLLCASLHTYCEACIKKWLQKNKTCPIDRGTLPPIEQLYAPNHIVSNIIDRLEIHCSNVEDGCQWAGKVEEVATHQSACEYSPVSCPNVGCSEHLLIRDLAAHLLECPKRRVPCQDCHIEICFQDLESHRATCPQRPMDCPNGCGVRISQGQAAAHDRVCPHLEISCPVRGCGARIIREKLREHLEQEPGVHMTLLVTVVAEQEATIAEMQAALARLQGQGFRTQAFSPLFPDHAQVTNGMHTFRKLTGWSGPPSPSTGQTRFLLRIERSVRGAVEVGIVPRVGDDLGTNYVGSQALRGWALQGKGCGDSQLPTKFGPGCHDQGMPFGGGRNWHDGDLVELRLEGRDLRMLLNGVDQGVAFTGVEPGFFAVSLWHKDDAVTIID</sequence>
<evidence type="ECO:0000259" key="5">
    <source>
        <dbReference type="PROSITE" id="PS50089"/>
    </source>
</evidence>
<dbReference type="PROSITE" id="PS50089">
    <property type="entry name" value="ZF_RING_2"/>
    <property type="match status" value="1"/>
</dbReference>
<keyword evidence="9" id="KW-1185">Reference proteome</keyword>
<keyword evidence="1 4" id="KW-0479">Metal-binding</keyword>
<feature type="domain" description="SIAH-type" evidence="7">
    <location>
        <begin position="88"/>
        <end position="146"/>
    </location>
</feature>
<evidence type="ECO:0000259" key="7">
    <source>
        <dbReference type="PROSITE" id="PS51081"/>
    </source>
</evidence>
<comment type="caution">
    <text evidence="8">The sequence shown here is derived from an EMBL/GenBank/DDBJ whole genome shotgun (WGS) entry which is preliminary data.</text>
</comment>
<reference evidence="8" key="1">
    <citation type="journal article" date="2022" name="bioRxiv">
        <title>Genomics of Preaxostyla Flagellates Illuminates Evolutionary Transitions and the Path Towards Mitochondrial Loss.</title>
        <authorList>
            <person name="Novak L.V.F."/>
            <person name="Treitli S.C."/>
            <person name="Pyrih J."/>
            <person name="Halakuc P."/>
            <person name="Pipaliya S.V."/>
            <person name="Vacek V."/>
            <person name="Brzon O."/>
            <person name="Soukal P."/>
            <person name="Eme L."/>
            <person name="Dacks J.B."/>
            <person name="Karnkowska A."/>
            <person name="Elias M."/>
            <person name="Hampl V."/>
        </authorList>
    </citation>
    <scope>NUCLEOTIDE SEQUENCE</scope>
    <source>
        <strain evidence="8">RCP-MX</strain>
    </source>
</reference>
<evidence type="ECO:0000313" key="9">
    <source>
        <dbReference type="Proteomes" id="UP001141327"/>
    </source>
</evidence>
<dbReference type="SUPFAM" id="SSF57850">
    <property type="entry name" value="RING/U-box"/>
    <property type="match status" value="1"/>
</dbReference>
<proteinExistence type="predicted"/>
<dbReference type="Proteomes" id="UP001141327">
    <property type="component" value="Unassembled WGS sequence"/>
</dbReference>
<dbReference type="InterPro" id="IPR043136">
    <property type="entry name" value="B30.2/SPRY_sf"/>
</dbReference>
<dbReference type="PANTHER" id="PTHR10131:SF94">
    <property type="entry name" value="TNF RECEPTOR-ASSOCIATED FACTOR 4"/>
    <property type="match status" value="1"/>
</dbReference>
<dbReference type="InterPro" id="IPR001841">
    <property type="entry name" value="Znf_RING"/>
</dbReference>